<dbReference type="Proteomes" id="UP000653127">
    <property type="component" value="Unassembled WGS sequence"/>
</dbReference>
<keyword evidence="2" id="KW-1133">Transmembrane helix</keyword>
<comment type="caution">
    <text evidence="3">The sequence shown here is derived from an EMBL/GenBank/DDBJ whole genome shotgun (WGS) entry which is preliminary data.</text>
</comment>
<feature type="transmembrane region" description="Helical" evidence="2">
    <location>
        <begin position="59"/>
        <end position="76"/>
    </location>
</feature>
<proteinExistence type="predicted"/>
<accession>A0A926E114</accession>
<name>A0A926E114_9FIRM</name>
<dbReference type="RefSeq" id="WP_249282915.1">
    <property type="nucleotide sequence ID" value="NZ_JACRST010000010.1"/>
</dbReference>
<keyword evidence="4" id="KW-1185">Reference proteome</keyword>
<dbReference type="EMBL" id="JACRST010000010">
    <property type="protein sequence ID" value="MBC8546840.1"/>
    <property type="molecule type" value="Genomic_DNA"/>
</dbReference>
<keyword evidence="2" id="KW-0472">Membrane</keyword>
<gene>
    <name evidence="3" type="ORF">H8711_07825</name>
</gene>
<organism evidence="3 4">
    <name type="scientific">Ligaoa zhengdingensis</name>
    <dbReference type="NCBI Taxonomy" id="2763658"/>
    <lineage>
        <taxon>Bacteria</taxon>
        <taxon>Bacillati</taxon>
        <taxon>Bacillota</taxon>
        <taxon>Clostridia</taxon>
        <taxon>Eubacteriales</taxon>
        <taxon>Oscillospiraceae</taxon>
        <taxon>Ligaoa</taxon>
    </lineage>
</organism>
<evidence type="ECO:0000256" key="1">
    <source>
        <dbReference type="SAM" id="MobiDB-lite"/>
    </source>
</evidence>
<feature type="region of interest" description="Disordered" evidence="1">
    <location>
        <begin position="1"/>
        <end position="21"/>
    </location>
</feature>
<protein>
    <submittedName>
        <fullName evidence="3">Uncharacterized protein</fullName>
    </submittedName>
</protein>
<feature type="transmembrane region" description="Helical" evidence="2">
    <location>
        <begin position="29"/>
        <end position="47"/>
    </location>
</feature>
<evidence type="ECO:0000256" key="2">
    <source>
        <dbReference type="SAM" id="Phobius"/>
    </source>
</evidence>
<evidence type="ECO:0000313" key="3">
    <source>
        <dbReference type="EMBL" id="MBC8546840.1"/>
    </source>
</evidence>
<reference evidence="3" key="1">
    <citation type="submission" date="2020-08" db="EMBL/GenBank/DDBJ databases">
        <title>Genome public.</title>
        <authorList>
            <person name="Liu C."/>
            <person name="Sun Q."/>
        </authorList>
    </citation>
    <scope>NUCLEOTIDE SEQUENCE</scope>
    <source>
        <strain evidence="3">NSJ-31</strain>
    </source>
</reference>
<sequence length="77" mass="8888">MSPQIQAIPRNPPEKHMKKGRIRDNSAQMRPFIFSSPALSIFIIMVWGRQRLICFSEQGICAPGAFYFALIFYLLLK</sequence>
<keyword evidence="2" id="KW-0812">Transmembrane</keyword>
<dbReference type="AlphaFoldDB" id="A0A926E114"/>
<evidence type="ECO:0000313" key="4">
    <source>
        <dbReference type="Proteomes" id="UP000653127"/>
    </source>
</evidence>